<proteinExistence type="predicted"/>
<keyword evidence="3" id="KW-1185">Reference proteome</keyword>
<name>A0ABD1RYZ0_9LAMI</name>
<dbReference type="CDD" id="cd22157">
    <property type="entry name" value="F-box_AtFBW1-like"/>
    <property type="match status" value="1"/>
</dbReference>
<organism evidence="2 3">
    <name type="scientific">Forsythia ovata</name>
    <dbReference type="NCBI Taxonomy" id="205694"/>
    <lineage>
        <taxon>Eukaryota</taxon>
        <taxon>Viridiplantae</taxon>
        <taxon>Streptophyta</taxon>
        <taxon>Embryophyta</taxon>
        <taxon>Tracheophyta</taxon>
        <taxon>Spermatophyta</taxon>
        <taxon>Magnoliopsida</taxon>
        <taxon>eudicotyledons</taxon>
        <taxon>Gunneridae</taxon>
        <taxon>Pentapetalae</taxon>
        <taxon>asterids</taxon>
        <taxon>lamiids</taxon>
        <taxon>Lamiales</taxon>
        <taxon>Oleaceae</taxon>
        <taxon>Forsythieae</taxon>
        <taxon>Forsythia</taxon>
    </lineage>
</organism>
<dbReference type="EMBL" id="JBFOLJ010000011">
    <property type="protein sequence ID" value="KAL2493670.1"/>
    <property type="molecule type" value="Genomic_DNA"/>
</dbReference>
<evidence type="ECO:0000313" key="3">
    <source>
        <dbReference type="Proteomes" id="UP001604277"/>
    </source>
</evidence>
<dbReference type="Proteomes" id="UP001604277">
    <property type="component" value="Unassembled WGS sequence"/>
</dbReference>
<dbReference type="PANTHER" id="PTHR31672:SF10">
    <property type="entry name" value="F-BOX DOMAIN-CONTAINING PROTEIN"/>
    <property type="match status" value="1"/>
</dbReference>
<dbReference type="PROSITE" id="PS50181">
    <property type="entry name" value="FBOX"/>
    <property type="match status" value="1"/>
</dbReference>
<dbReference type="InterPro" id="IPR017451">
    <property type="entry name" value="F-box-assoc_interact_dom"/>
</dbReference>
<gene>
    <name evidence="2" type="ORF">Fot_37427</name>
</gene>
<dbReference type="NCBIfam" id="TIGR01640">
    <property type="entry name" value="F_box_assoc_1"/>
    <property type="match status" value="1"/>
</dbReference>
<dbReference type="Pfam" id="PF00646">
    <property type="entry name" value="F-box"/>
    <property type="match status" value="1"/>
</dbReference>
<dbReference type="SMART" id="SM00256">
    <property type="entry name" value="FBOX"/>
    <property type="match status" value="1"/>
</dbReference>
<sequence>MNVPEDILVEILSRLPVKSLIKFRCVCKSWYDILKKPTFDLKHHNSNLLVSRRDFKSNERVISLFGNENTIIETFDDQNLSSFLNGMFSHIRLIGPCKGIVCLYGFHDNIALWNPAIRDFKVLPRSQIPRRPDAGIRGGDIGVGFDSRTNDFKVMQILFCTSNDLGLVYQVEIFSLRTGLWRKYEDIVPANIMYYNVWSMVYKNEIFCWWAQDGNVEVILSFDMGKEMFQKTPLPCDIEVLGGQHMTRRAISLFKVSIALIVYHLKEVDKFFDIWVTNELGINGDSWIKLLSIGPLSQVERPLGFWNGKFMLESNCRELVLYDPSIQEIKNLGIHGKRDRVEELETLDILKEMETNTVEELKLKLQKEILEINAAFNANTYDKNVNSATEIGKKVCHDNYMNDSLNGIGVSDLCPSSAASFILLELKQAKLNLNRTTKDLADI</sequence>
<reference evidence="3" key="1">
    <citation type="submission" date="2024-07" db="EMBL/GenBank/DDBJ databases">
        <title>Two chromosome-level genome assemblies of Korean endemic species Abeliophyllum distichum and Forsythia ovata (Oleaceae).</title>
        <authorList>
            <person name="Jang H."/>
        </authorList>
    </citation>
    <scope>NUCLEOTIDE SEQUENCE [LARGE SCALE GENOMIC DNA]</scope>
</reference>
<evidence type="ECO:0000259" key="1">
    <source>
        <dbReference type="PROSITE" id="PS50181"/>
    </source>
</evidence>
<feature type="domain" description="F-box" evidence="1">
    <location>
        <begin position="1"/>
        <end position="44"/>
    </location>
</feature>
<dbReference type="InterPro" id="IPR006527">
    <property type="entry name" value="F-box-assoc_dom_typ1"/>
</dbReference>
<evidence type="ECO:0000313" key="2">
    <source>
        <dbReference type="EMBL" id="KAL2493670.1"/>
    </source>
</evidence>
<dbReference type="InterPro" id="IPR050796">
    <property type="entry name" value="SCF_F-box_component"/>
</dbReference>
<dbReference type="AlphaFoldDB" id="A0ABD1RYZ0"/>
<accession>A0ABD1RYZ0</accession>
<protein>
    <submittedName>
        <fullName evidence="2">F-box/kelch-repeat protein</fullName>
    </submittedName>
</protein>
<dbReference type="InterPro" id="IPR036047">
    <property type="entry name" value="F-box-like_dom_sf"/>
</dbReference>
<comment type="caution">
    <text evidence="2">The sequence shown here is derived from an EMBL/GenBank/DDBJ whole genome shotgun (WGS) entry which is preliminary data.</text>
</comment>
<dbReference type="Gene3D" id="1.20.1280.50">
    <property type="match status" value="1"/>
</dbReference>
<dbReference type="SUPFAM" id="SSF81383">
    <property type="entry name" value="F-box domain"/>
    <property type="match status" value="1"/>
</dbReference>
<dbReference type="PANTHER" id="PTHR31672">
    <property type="entry name" value="BNACNNG10540D PROTEIN"/>
    <property type="match status" value="1"/>
</dbReference>
<dbReference type="Pfam" id="PF07734">
    <property type="entry name" value="FBA_1"/>
    <property type="match status" value="1"/>
</dbReference>
<dbReference type="InterPro" id="IPR001810">
    <property type="entry name" value="F-box_dom"/>
</dbReference>